<evidence type="ECO:0000256" key="6">
    <source>
        <dbReference type="SAM" id="Phobius"/>
    </source>
</evidence>
<comment type="caution">
    <text evidence="8">The sequence shown here is derived from an EMBL/GenBank/DDBJ whole genome shotgun (WGS) entry which is preliminary data.</text>
</comment>
<evidence type="ECO:0000313" key="9">
    <source>
        <dbReference type="Proteomes" id="UP000675664"/>
    </source>
</evidence>
<dbReference type="PANTHER" id="PTHR43478">
    <property type="entry name" value="NA+/H+ ANTIPORTER-RELATED"/>
    <property type="match status" value="1"/>
</dbReference>
<feature type="transmembrane region" description="Helical" evidence="6">
    <location>
        <begin position="6"/>
        <end position="24"/>
    </location>
</feature>
<keyword evidence="9" id="KW-1185">Reference proteome</keyword>
<feature type="transmembrane region" description="Helical" evidence="6">
    <location>
        <begin position="64"/>
        <end position="82"/>
    </location>
</feature>
<organism evidence="8 9">
    <name type="scientific">Sinanaerobacter chloroacetimidivorans</name>
    <dbReference type="NCBI Taxonomy" id="2818044"/>
    <lineage>
        <taxon>Bacteria</taxon>
        <taxon>Bacillati</taxon>
        <taxon>Bacillota</taxon>
        <taxon>Clostridia</taxon>
        <taxon>Peptostreptococcales</taxon>
        <taxon>Anaerovoracaceae</taxon>
        <taxon>Sinanaerobacter</taxon>
    </lineage>
</organism>
<gene>
    <name evidence="8" type="ORF">KCX82_13490</name>
</gene>
<dbReference type="InterPro" id="IPR018461">
    <property type="entry name" value="Na/H_Antiport_NhaC-like_C"/>
</dbReference>
<feature type="transmembrane region" description="Helical" evidence="6">
    <location>
        <begin position="103"/>
        <end position="122"/>
    </location>
</feature>
<feature type="transmembrane region" description="Helical" evidence="6">
    <location>
        <begin position="307"/>
        <end position="327"/>
    </location>
</feature>
<feature type="transmembrane region" description="Helical" evidence="6">
    <location>
        <begin position="436"/>
        <end position="456"/>
    </location>
</feature>
<feature type="transmembrane region" description="Helical" evidence="6">
    <location>
        <begin position="278"/>
        <end position="295"/>
    </location>
</feature>
<keyword evidence="2" id="KW-1003">Cell membrane</keyword>
<name>A0A8J8B241_9FIRM</name>
<reference evidence="8" key="1">
    <citation type="submission" date="2021-04" db="EMBL/GenBank/DDBJ databases">
        <title>Sinoanaerobacter chloroacetimidivorans sp. nov., an obligate anaerobic bacterium isolated from anaerobic sludge.</title>
        <authorList>
            <person name="Bao Y."/>
        </authorList>
    </citation>
    <scope>NUCLEOTIDE SEQUENCE</scope>
    <source>
        <strain evidence="8">BAD-6</strain>
    </source>
</reference>
<feature type="domain" description="Na+/H+ antiporter NhaC-like C-terminal" evidence="7">
    <location>
        <begin position="172"/>
        <end position="454"/>
    </location>
</feature>
<evidence type="ECO:0000313" key="8">
    <source>
        <dbReference type="EMBL" id="MBR0598899.1"/>
    </source>
</evidence>
<evidence type="ECO:0000256" key="2">
    <source>
        <dbReference type="ARBA" id="ARBA00022475"/>
    </source>
</evidence>
<dbReference type="GO" id="GO:0005886">
    <property type="term" value="C:plasma membrane"/>
    <property type="evidence" value="ECO:0007669"/>
    <property type="project" value="UniProtKB-SubCell"/>
</dbReference>
<protein>
    <submittedName>
        <fullName evidence="8">Sodium:proton antiporter</fullName>
    </submittedName>
</protein>
<dbReference type="PANTHER" id="PTHR43478:SF1">
    <property type="entry name" value="NA+_H+ ANTIPORTER NHAC-LIKE C-TERMINAL DOMAIN-CONTAINING PROTEIN"/>
    <property type="match status" value="1"/>
</dbReference>
<feature type="transmembrane region" description="Helical" evidence="6">
    <location>
        <begin position="31"/>
        <end position="52"/>
    </location>
</feature>
<dbReference type="AlphaFoldDB" id="A0A8J8B241"/>
<dbReference type="Pfam" id="PF03553">
    <property type="entry name" value="Na_H_antiporter"/>
    <property type="match status" value="1"/>
</dbReference>
<sequence length="457" mass="49122">MEATVNYGLITLLPPIIVIAFALITRKTFEALIIGAVAGYIIAYGTGFFGPFLDALQGVVADDIWMFITLGLFGSFVALLKKSNGTYGFANLVQKFSNTRKKSLVISWILGILIFMDDYLNILTISSSMRDLCDRQKTPREMLAYVIDSTGAPVCVLIPISTWAIFYGGVIGEQAGMDAYGSGMDIYIQSIPFLFYGWVAIIVVPLVILGVIPLMFGMKKAYHRVDTTGRVYSEASDRYNKVAASPAAEEASGKANIWNFILPLVVIVAVTIYTGDMLIGLIAAIVLALILYLPAKVMTFTEFSEELAAGFASMIPMLFILAGAFVIKASMDEIGLPQYVINGVLPYMNAQLFPAITLIVVACLSFVTGSNWGIPALTVPILIPLALAGGANPILVFAAIVSGGTFGSHACFYSDATVLTSQSCGIENLEHAFTQIPYALISAALSLILFVVFGYVI</sequence>
<evidence type="ECO:0000256" key="4">
    <source>
        <dbReference type="ARBA" id="ARBA00022989"/>
    </source>
</evidence>
<feature type="transmembrane region" description="Helical" evidence="6">
    <location>
        <begin position="379"/>
        <end position="400"/>
    </location>
</feature>
<dbReference type="RefSeq" id="WP_227019024.1">
    <property type="nucleotide sequence ID" value="NZ_JAGSND010000009.1"/>
</dbReference>
<evidence type="ECO:0000256" key="3">
    <source>
        <dbReference type="ARBA" id="ARBA00022692"/>
    </source>
</evidence>
<proteinExistence type="predicted"/>
<accession>A0A8J8B241</accession>
<feature type="transmembrane region" description="Helical" evidence="6">
    <location>
        <begin position="193"/>
        <end position="216"/>
    </location>
</feature>
<dbReference type="Proteomes" id="UP000675664">
    <property type="component" value="Unassembled WGS sequence"/>
</dbReference>
<evidence type="ECO:0000256" key="5">
    <source>
        <dbReference type="ARBA" id="ARBA00023136"/>
    </source>
</evidence>
<comment type="subcellular location">
    <subcellularLocation>
        <location evidence="1">Cell membrane</location>
        <topology evidence="1">Multi-pass membrane protein</topology>
    </subcellularLocation>
</comment>
<keyword evidence="4 6" id="KW-1133">Transmembrane helix</keyword>
<feature type="transmembrane region" description="Helical" evidence="6">
    <location>
        <begin position="347"/>
        <end position="367"/>
    </location>
</feature>
<evidence type="ECO:0000256" key="1">
    <source>
        <dbReference type="ARBA" id="ARBA00004651"/>
    </source>
</evidence>
<keyword evidence="3 6" id="KW-0812">Transmembrane</keyword>
<reference evidence="8" key="2">
    <citation type="submission" date="2021-04" db="EMBL/GenBank/DDBJ databases">
        <authorList>
            <person name="Liu J."/>
        </authorList>
    </citation>
    <scope>NUCLEOTIDE SEQUENCE</scope>
    <source>
        <strain evidence="8">BAD-6</strain>
    </source>
</reference>
<evidence type="ECO:0000259" key="7">
    <source>
        <dbReference type="Pfam" id="PF03553"/>
    </source>
</evidence>
<dbReference type="EMBL" id="JAGSND010000009">
    <property type="protein sequence ID" value="MBR0598899.1"/>
    <property type="molecule type" value="Genomic_DNA"/>
</dbReference>
<keyword evidence="5 6" id="KW-0472">Membrane</keyword>